<dbReference type="EMBL" id="JAAGAX010000016">
    <property type="protein sequence ID" value="KAF2288857.1"/>
    <property type="molecule type" value="Genomic_DNA"/>
</dbReference>
<dbReference type="AlphaFoldDB" id="A0A6A6KJ89"/>
<evidence type="ECO:0000256" key="1">
    <source>
        <dbReference type="SAM" id="MobiDB-lite"/>
    </source>
</evidence>
<comment type="caution">
    <text evidence="2">The sequence shown here is derived from an EMBL/GenBank/DDBJ whole genome shotgun (WGS) entry which is preliminary data.</text>
</comment>
<proteinExistence type="predicted"/>
<evidence type="ECO:0000313" key="3">
    <source>
        <dbReference type="Proteomes" id="UP000467840"/>
    </source>
</evidence>
<feature type="region of interest" description="Disordered" evidence="1">
    <location>
        <begin position="43"/>
        <end position="72"/>
    </location>
</feature>
<sequence>MRDTPGGMGGGPNDEGVVQIEWDRMSPHKNSLPKKSNFLSSRLPTDGGSVGVNPCGVKGRPHGSSRRADEVRNEVHRVGAGKQECWARAGQAYGNEVQMCMGRLGARGKPDARARFKLARGQMRFTRRRFWKRLESKGMRAGKRGSSAHGS</sequence>
<accession>A0A6A6KJ89</accession>
<evidence type="ECO:0000313" key="2">
    <source>
        <dbReference type="EMBL" id="KAF2288857.1"/>
    </source>
</evidence>
<dbReference type="Proteomes" id="UP000467840">
    <property type="component" value="Chromosome 8"/>
</dbReference>
<feature type="region of interest" description="Disordered" evidence="1">
    <location>
        <begin position="130"/>
        <end position="151"/>
    </location>
</feature>
<gene>
    <name evidence="2" type="ORF">GH714_019182</name>
</gene>
<reference evidence="2 3" key="1">
    <citation type="journal article" date="2020" name="Mol. Plant">
        <title>The Chromosome-Based Rubber Tree Genome Provides New Insights into Spurge Genome Evolution and Rubber Biosynthesis.</title>
        <authorList>
            <person name="Liu J."/>
            <person name="Shi C."/>
            <person name="Shi C.C."/>
            <person name="Li W."/>
            <person name="Zhang Q.J."/>
            <person name="Zhang Y."/>
            <person name="Li K."/>
            <person name="Lu H.F."/>
            <person name="Shi C."/>
            <person name="Zhu S.T."/>
            <person name="Xiao Z.Y."/>
            <person name="Nan H."/>
            <person name="Yue Y."/>
            <person name="Zhu X.G."/>
            <person name="Wu Y."/>
            <person name="Hong X.N."/>
            <person name="Fan G.Y."/>
            <person name="Tong Y."/>
            <person name="Zhang D."/>
            <person name="Mao C.L."/>
            <person name="Liu Y.L."/>
            <person name="Hao S.J."/>
            <person name="Liu W.Q."/>
            <person name="Lv M.Q."/>
            <person name="Zhang H.B."/>
            <person name="Liu Y."/>
            <person name="Hu-Tang G.R."/>
            <person name="Wang J.P."/>
            <person name="Wang J.H."/>
            <person name="Sun Y.H."/>
            <person name="Ni S.B."/>
            <person name="Chen W.B."/>
            <person name="Zhang X.C."/>
            <person name="Jiao Y.N."/>
            <person name="Eichler E.E."/>
            <person name="Li G.H."/>
            <person name="Liu X."/>
            <person name="Gao L.Z."/>
        </authorList>
    </citation>
    <scope>NUCLEOTIDE SEQUENCE [LARGE SCALE GENOMIC DNA]</scope>
    <source>
        <strain evidence="3">cv. GT1</strain>
        <tissue evidence="2">Leaf</tissue>
    </source>
</reference>
<organism evidence="2 3">
    <name type="scientific">Hevea brasiliensis</name>
    <name type="common">Para rubber tree</name>
    <name type="synonym">Siphonia brasiliensis</name>
    <dbReference type="NCBI Taxonomy" id="3981"/>
    <lineage>
        <taxon>Eukaryota</taxon>
        <taxon>Viridiplantae</taxon>
        <taxon>Streptophyta</taxon>
        <taxon>Embryophyta</taxon>
        <taxon>Tracheophyta</taxon>
        <taxon>Spermatophyta</taxon>
        <taxon>Magnoliopsida</taxon>
        <taxon>eudicotyledons</taxon>
        <taxon>Gunneridae</taxon>
        <taxon>Pentapetalae</taxon>
        <taxon>rosids</taxon>
        <taxon>fabids</taxon>
        <taxon>Malpighiales</taxon>
        <taxon>Euphorbiaceae</taxon>
        <taxon>Crotonoideae</taxon>
        <taxon>Micrandreae</taxon>
        <taxon>Hevea</taxon>
    </lineage>
</organism>
<name>A0A6A6KJ89_HEVBR</name>
<protein>
    <submittedName>
        <fullName evidence="2">Uncharacterized protein</fullName>
    </submittedName>
</protein>
<keyword evidence="3" id="KW-1185">Reference proteome</keyword>